<evidence type="ECO:0000256" key="5">
    <source>
        <dbReference type="HAMAP-Rule" id="MF_00093"/>
    </source>
</evidence>
<dbReference type="HAMAP" id="MF_00093">
    <property type="entry name" value="Rel_fac_1"/>
    <property type="match status" value="1"/>
</dbReference>
<reference evidence="8 9" key="2">
    <citation type="journal article" date="2020" name="Cell Rep.">
        <title>Acquisition and Adaptation of Ultra-small Parasitic Reduced Genome Bacteria to Mammalian Hosts.</title>
        <authorList>
            <person name="McLean J.S."/>
            <person name="Bor B."/>
            <person name="Kerns K.A."/>
            <person name="Liu Q."/>
            <person name="To T.T."/>
            <person name="Solden L."/>
            <person name="Hendrickson E.L."/>
            <person name="Wrighton K."/>
            <person name="Shi W."/>
            <person name="He X."/>
        </authorList>
    </citation>
    <scope>NUCLEOTIDE SEQUENCE [LARGE SCALE GENOMIC DNA]</scope>
    <source>
        <strain evidence="8 9">TM7_G3_2_Rum_HOT_351B</strain>
    </source>
</reference>
<comment type="PTM">
    <text evidence="5">Methylated by PrmC. Methylation increases the termination efficiency of RF1.</text>
</comment>
<dbReference type="Gene3D" id="6.10.140.1950">
    <property type="match status" value="1"/>
</dbReference>
<feature type="modified residue" description="N5-methylglutamine" evidence="5">
    <location>
        <position position="227"/>
    </location>
</feature>
<name>A0ABY0FMJ1_9BACT</name>
<comment type="similarity">
    <text evidence="2 5">Belongs to the prokaryotic/mitochondrial release factor family.</text>
</comment>
<keyword evidence="4 5" id="KW-0648">Protein biosynthesis</keyword>
<dbReference type="PANTHER" id="PTHR43804:SF7">
    <property type="entry name" value="LD18447P"/>
    <property type="match status" value="1"/>
</dbReference>
<dbReference type="Pfam" id="PF00472">
    <property type="entry name" value="RF-1"/>
    <property type="match status" value="1"/>
</dbReference>
<keyword evidence="9" id="KW-1185">Reference proteome</keyword>
<sequence>MDLSKIKTELQDIETFLAHPDAYNNPDFAAKSKRASLLHEIVDLDAKITQDEENLKEAEELVNDPELGEIAREDIKNLKQSIAAAKEHLEELLIPRDPADDKPAIIEIRAGAGGDEASLFAGELYRMYLKYAENHNLKSELISKNENEAGGMKEVIFKVSGDNAYGQLKFEGGVHRVQRVPVTESQGRIHTSTATVAVLPEASEQDLEIKSEDLRIDIYRSGGHGGQGVNTTDSAVRITHLPTGLVVAMQDERSQQQNRIKAMNILRSRLLEKKREEEIKNASEARKSLIGTGDRSEKIRTYNFPQDRITDHRIHYSRSNIPAVMDGDIDDIVKELIKNERELTQSL</sequence>
<dbReference type="Pfam" id="PF03462">
    <property type="entry name" value="PCRF"/>
    <property type="match status" value="1"/>
</dbReference>
<protein>
    <recommendedName>
        <fullName evidence="5 6">Peptide chain release factor 1</fullName>
        <shortName evidence="5">RF-1</shortName>
    </recommendedName>
</protein>
<dbReference type="EMBL" id="PRLM01000006">
    <property type="protein sequence ID" value="RYC74393.1"/>
    <property type="molecule type" value="Genomic_DNA"/>
</dbReference>
<dbReference type="SMART" id="SM00937">
    <property type="entry name" value="PCRF"/>
    <property type="match status" value="1"/>
</dbReference>
<gene>
    <name evidence="5 8" type="primary">prfA</name>
    <name evidence="8" type="ORF">G3RUM_00545</name>
</gene>
<dbReference type="InterPro" id="IPR004373">
    <property type="entry name" value="RF-1"/>
</dbReference>
<dbReference type="PROSITE" id="PS00745">
    <property type="entry name" value="RF_PROK_I"/>
    <property type="match status" value="1"/>
</dbReference>
<evidence type="ECO:0000256" key="6">
    <source>
        <dbReference type="NCBIfam" id="TIGR00019"/>
    </source>
</evidence>
<dbReference type="NCBIfam" id="NF001859">
    <property type="entry name" value="PRK00591.1"/>
    <property type="match status" value="1"/>
</dbReference>
<dbReference type="Gene3D" id="3.30.70.1660">
    <property type="match status" value="1"/>
</dbReference>
<comment type="caution">
    <text evidence="8">The sequence shown here is derived from an EMBL/GenBank/DDBJ whole genome shotgun (WGS) entry which is preliminary data.</text>
</comment>
<comment type="subcellular location">
    <subcellularLocation>
        <location evidence="5">Cytoplasm</location>
    </subcellularLocation>
</comment>
<dbReference type="InterPro" id="IPR045853">
    <property type="entry name" value="Pep_chain_release_fac_I_sf"/>
</dbReference>
<evidence type="ECO:0000256" key="4">
    <source>
        <dbReference type="ARBA" id="ARBA00022917"/>
    </source>
</evidence>
<dbReference type="InterPro" id="IPR000352">
    <property type="entry name" value="Pep_chain_release_fac_I"/>
</dbReference>
<accession>A0ABY0FMJ1</accession>
<dbReference type="RefSeq" id="WP_129735133.1">
    <property type="nucleotide sequence ID" value="NZ_PRLM01000006.1"/>
</dbReference>
<dbReference type="NCBIfam" id="TIGR00019">
    <property type="entry name" value="prfA"/>
    <property type="match status" value="1"/>
</dbReference>
<feature type="domain" description="Prokaryotic-type class I peptide chain release factors" evidence="7">
    <location>
        <begin position="220"/>
        <end position="236"/>
    </location>
</feature>
<evidence type="ECO:0000256" key="2">
    <source>
        <dbReference type="ARBA" id="ARBA00010835"/>
    </source>
</evidence>
<evidence type="ECO:0000256" key="1">
    <source>
        <dbReference type="ARBA" id="ARBA00002986"/>
    </source>
</evidence>
<organism evidence="8 9">
    <name type="scientific">Candidatus Nanosyncoccus alces</name>
    <dbReference type="NCBI Taxonomy" id="2171997"/>
    <lineage>
        <taxon>Bacteria</taxon>
        <taxon>Candidatus Saccharimonadota</taxon>
        <taxon>Candidatus Nanosyncoccalia</taxon>
        <taxon>Candidatus Nanosyncoccales</taxon>
        <taxon>Candidatus Nanosyncoccaceae</taxon>
        <taxon>Candidatus Nanosyncoccus</taxon>
    </lineage>
</organism>
<dbReference type="PANTHER" id="PTHR43804">
    <property type="entry name" value="LD18447P"/>
    <property type="match status" value="1"/>
</dbReference>
<dbReference type="SUPFAM" id="SSF75620">
    <property type="entry name" value="Release factor"/>
    <property type="match status" value="1"/>
</dbReference>
<comment type="function">
    <text evidence="1 5">Peptide chain release factor 1 directs the termination of translation in response to the peptide chain termination codons UAG and UAA.</text>
</comment>
<proteinExistence type="inferred from homology"/>
<keyword evidence="3 5" id="KW-0488">Methylation</keyword>
<dbReference type="InterPro" id="IPR005139">
    <property type="entry name" value="PCRF"/>
</dbReference>
<dbReference type="InterPro" id="IPR050057">
    <property type="entry name" value="Prokaryotic/Mito_RF"/>
</dbReference>
<dbReference type="Proteomes" id="UP001191019">
    <property type="component" value="Unassembled WGS sequence"/>
</dbReference>
<dbReference type="Gene3D" id="3.30.160.20">
    <property type="match status" value="1"/>
</dbReference>
<keyword evidence="5" id="KW-0963">Cytoplasm</keyword>
<evidence type="ECO:0000313" key="8">
    <source>
        <dbReference type="EMBL" id="RYC74393.1"/>
    </source>
</evidence>
<evidence type="ECO:0000313" key="9">
    <source>
        <dbReference type="Proteomes" id="UP001191019"/>
    </source>
</evidence>
<evidence type="ECO:0000256" key="3">
    <source>
        <dbReference type="ARBA" id="ARBA00022481"/>
    </source>
</evidence>
<evidence type="ECO:0000259" key="7">
    <source>
        <dbReference type="PROSITE" id="PS00745"/>
    </source>
</evidence>
<reference evidence="8 9" key="1">
    <citation type="journal article" date="2018" name="bioRxiv">
        <title>Evidence of independent acquisition and adaption of ultra-small bacteria to human hosts across the highly diverse yet reduced genomes of the phylum Saccharibacteria.</title>
        <authorList>
            <person name="McLean J.S."/>
            <person name="Bor B."/>
            <person name="To T.T."/>
            <person name="Liu Q."/>
            <person name="Kearns K.A."/>
            <person name="Solden L.M."/>
            <person name="Wrighton K.C."/>
            <person name="He X."/>
            <person name="Shi W."/>
        </authorList>
    </citation>
    <scope>NUCLEOTIDE SEQUENCE [LARGE SCALE GENOMIC DNA]</scope>
    <source>
        <strain evidence="8 9">TM7_G3_2_Rum_HOT_351B</strain>
    </source>
</reference>